<evidence type="ECO:0000259" key="10">
    <source>
        <dbReference type="PROSITE" id="PS50157"/>
    </source>
</evidence>
<evidence type="ECO:0000256" key="1">
    <source>
        <dbReference type="ARBA" id="ARBA00004123"/>
    </source>
</evidence>
<dbReference type="PROSITE" id="PS50157">
    <property type="entry name" value="ZINC_FINGER_C2H2_2"/>
    <property type="match status" value="5"/>
</dbReference>
<feature type="domain" description="C2H2-type" evidence="10">
    <location>
        <begin position="376"/>
        <end position="403"/>
    </location>
</feature>
<dbReference type="PANTHER" id="PTHR16515:SF66">
    <property type="entry name" value="C2H2-TYPE DOMAIN-CONTAINING PROTEIN"/>
    <property type="match status" value="1"/>
</dbReference>
<dbReference type="GO" id="GO:0005634">
    <property type="term" value="C:nucleus"/>
    <property type="evidence" value="ECO:0007669"/>
    <property type="project" value="UniProtKB-SubCell"/>
</dbReference>
<evidence type="ECO:0000256" key="4">
    <source>
        <dbReference type="ARBA" id="ARBA00022771"/>
    </source>
</evidence>
<evidence type="ECO:0000313" key="12">
    <source>
        <dbReference type="EMBL" id="KAH8359466.1"/>
    </source>
</evidence>
<dbReference type="GO" id="GO:0010468">
    <property type="term" value="P:regulation of gene expression"/>
    <property type="evidence" value="ECO:0007669"/>
    <property type="project" value="TreeGrafter"/>
</dbReference>
<dbReference type="AlphaFoldDB" id="A0AAD4JU54"/>
<dbReference type="Pfam" id="PF13912">
    <property type="entry name" value="zf-C2H2_6"/>
    <property type="match status" value="3"/>
</dbReference>
<feature type="domain" description="C2H2-type" evidence="10">
    <location>
        <begin position="348"/>
        <end position="375"/>
    </location>
</feature>
<dbReference type="PROSITE" id="PS00028">
    <property type="entry name" value="ZINC_FINGER_C2H2_1"/>
    <property type="match status" value="5"/>
</dbReference>
<dbReference type="Pfam" id="PF00096">
    <property type="entry name" value="zf-C2H2"/>
    <property type="match status" value="1"/>
</dbReference>
<name>A0AAD4JU54_9MUSC</name>
<feature type="domain" description="C2H2-type" evidence="10">
    <location>
        <begin position="432"/>
        <end position="459"/>
    </location>
</feature>
<feature type="domain" description="C2H2-type" evidence="10">
    <location>
        <begin position="404"/>
        <end position="431"/>
    </location>
</feature>
<feature type="region of interest" description="Disordered" evidence="9">
    <location>
        <begin position="281"/>
        <end position="311"/>
    </location>
</feature>
<dbReference type="SMART" id="SM00868">
    <property type="entry name" value="zf-AD"/>
    <property type="match status" value="1"/>
</dbReference>
<dbReference type="EMBL" id="JAJJHW010003409">
    <property type="protein sequence ID" value="KAH8359466.1"/>
    <property type="molecule type" value="Genomic_DNA"/>
</dbReference>
<dbReference type="Gene3D" id="3.30.160.60">
    <property type="entry name" value="Classic Zinc Finger"/>
    <property type="match status" value="5"/>
</dbReference>
<evidence type="ECO:0000256" key="6">
    <source>
        <dbReference type="ARBA" id="ARBA00023242"/>
    </source>
</evidence>
<evidence type="ECO:0000256" key="8">
    <source>
        <dbReference type="PROSITE-ProRule" id="PRU01263"/>
    </source>
</evidence>
<keyword evidence="3" id="KW-0677">Repeat</keyword>
<feature type="domain" description="C2H2-type" evidence="10">
    <location>
        <begin position="320"/>
        <end position="347"/>
    </location>
</feature>
<dbReference type="SUPFAM" id="SSF57667">
    <property type="entry name" value="beta-beta-alpha zinc fingers"/>
    <property type="match status" value="3"/>
</dbReference>
<dbReference type="FunFam" id="3.30.160.60:FF:001668">
    <property type="entry name" value="transcriptional repressor CTCF"/>
    <property type="match status" value="1"/>
</dbReference>
<keyword evidence="6" id="KW-0539">Nucleus</keyword>
<feature type="compositionally biased region" description="Basic residues" evidence="9">
    <location>
        <begin position="282"/>
        <end position="292"/>
    </location>
</feature>
<dbReference type="FunFam" id="3.30.160.60:FF:002872">
    <property type="entry name" value="Trade embargo"/>
    <property type="match status" value="1"/>
</dbReference>
<dbReference type="SUPFAM" id="SSF57716">
    <property type="entry name" value="Glucocorticoid receptor-like (DNA-binding domain)"/>
    <property type="match status" value="1"/>
</dbReference>
<dbReference type="Proteomes" id="UP001200034">
    <property type="component" value="Unassembled WGS sequence"/>
</dbReference>
<feature type="binding site" evidence="8">
    <location>
        <position position="15"/>
    </location>
    <ligand>
        <name>Zn(2+)</name>
        <dbReference type="ChEBI" id="CHEBI:29105"/>
    </ligand>
</feature>
<feature type="binding site" evidence="8">
    <location>
        <position position="83"/>
    </location>
    <ligand>
        <name>Zn(2+)</name>
        <dbReference type="ChEBI" id="CHEBI:29105"/>
    </ligand>
</feature>
<dbReference type="FunFam" id="3.30.160.60:FF:002537">
    <property type="entry name" value="Trade embargo"/>
    <property type="match status" value="1"/>
</dbReference>
<dbReference type="Gene3D" id="3.40.1800.20">
    <property type="match status" value="1"/>
</dbReference>
<evidence type="ECO:0000256" key="5">
    <source>
        <dbReference type="ARBA" id="ARBA00022833"/>
    </source>
</evidence>
<protein>
    <submittedName>
        <fullName evidence="12">Uncharacterized protein</fullName>
    </submittedName>
</protein>
<dbReference type="Pfam" id="PF07776">
    <property type="entry name" value="zf-AD"/>
    <property type="match status" value="1"/>
</dbReference>
<dbReference type="PANTHER" id="PTHR16515">
    <property type="entry name" value="PR DOMAIN ZINC FINGER PROTEIN"/>
    <property type="match status" value="1"/>
</dbReference>
<accession>A0AAD4JU54</accession>
<proteinExistence type="predicted"/>
<evidence type="ECO:0000256" key="2">
    <source>
        <dbReference type="ARBA" id="ARBA00022723"/>
    </source>
</evidence>
<sequence length="488" mass="55498">MKTELNEKWIVCRVCLTNPSEGDELLQDIFSQNASTRLDQMLHICAGIPVSISNTTNWSICLLHQCLQVSMDDNFPDKMCTKCVRLLRVAYKFRLTCQRSHQHIADMLATELSTAIGVGDDVDEDAETEAIARAWEENTNQMGAPIKLEQVEEATSEFVSYVVAGEDAEVVDAIVYDAPTAEEEQQEVVYEGTDIVTVTEGEIETETDGEHFQDYEELEVLAAEALHPTSTAAAVQLADRSTRRIVWSDVPDNDMVNDILSSDDDSYLPKTKAPPRLLNRVRQPRKVQHKPKSNVSQTDSDTILEEKKVGRKPRDKHSNYICDVCGNIYPSQARLTEHMKFHSGIKPHECEICGRGFVQNQQLVRHMNTHTGNRPYKCNFCPAAFADRSTKTKHHRIHTKERPYECDVCLKTFTYSDNLKFHKMIHTGEKPHVCDLCGKGFVKAYKMRLHRVTHEKRGPWKPVEMDMDRTERIKDDMSDMVIGILPSA</sequence>
<gene>
    <name evidence="12" type="ORF">KR093_006946</name>
</gene>
<dbReference type="GO" id="GO:0008270">
    <property type="term" value="F:zinc ion binding"/>
    <property type="evidence" value="ECO:0007669"/>
    <property type="project" value="UniProtKB-UniRule"/>
</dbReference>
<dbReference type="InterPro" id="IPR036236">
    <property type="entry name" value="Znf_C2H2_sf"/>
</dbReference>
<evidence type="ECO:0000259" key="11">
    <source>
        <dbReference type="PROSITE" id="PS51915"/>
    </source>
</evidence>
<keyword evidence="5 8" id="KW-0862">Zinc</keyword>
<evidence type="ECO:0000256" key="3">
    <source>
        <dbReference type="ARBA" id="ARBA00022737"/>
    </source>
</evidence>
<dbReference type="InterPro" id="IPR012934">
    <property type="entry name" value="Znf_AD"/>
</dbReference>
<dbReference type="FunFam" id="3.30.160.60:FF:002137">
    <property type="entry name" value="Specific RNA polymerase II transcription factor"/>
    <property type="match status" value="1"/>
</dbReference>
<dbReference type="PROSITE" id="PS51915">
    <property type="entry name" value="ZAD"/>
    <property type="match status" value="1"/>
</dbReference>
<comment type="caution">
    <text evidence="12">The sequence shown here is derived from an EMBL/GenBank/DDBJ whole genome shotgun (WGS) entry which is preliminary data.</text>
</comment>
<dbReference type="InterPro" id="IPR050331">
    <property type="entry name" value="Zinc_finger"/>
</dbReference>
<evidence type="ECO:0000256" key="7">
    <source>
        <dbReference type="PROSITE-ProRule" id="PRU00042"/>
    </source>
</evidence>
<feature type="binding site" evidence="8">
    <location>
        <position position="80"/>
    </location>
    <ligand>
        <name>Zn(2+)</name>
        <dbReference type="ChEBI" id="CHEBI:29105"/>
    </ligand>
</feature>
<keyword evidence="4 7" id="KW-0863">Zinc-finger</keyword>
<dbReference type="InterPro" id="IPR013087">
    <property type="entry name" value="Znf_C2H2_type"/>
</dbReference>
<organism evidence="12 13">
    <name type="scientific">Drosophila rubida</name>
    <dbReference type="NCBI Taxonomy" id="30044"/>
    <lineage>
        <taxon>Eukaryota</taxon>
        <taxon>Metazoa</taxon>
        <taxon>Ecdysozoa</taxon>
        <taxon>Arthropoda</taxon>
        <taxon>Hexapoda</taxon>
        <taxon>Insecta</taxon>
        <taxon>Pterygota</taxon>
        <taxon>Neoptera</taxon>
        <taxon>Endopterygota</taxon>
        <taxon>Diptera</taxon>
        <taxon>Brachycera</taxon>
        <taxon>Muscomorpha</taxon>
        <taxon>Ephydroidea</taxon>
        <taxon>Drosophilidae</taxon>
        <taxon>Drosophila</taxon>
    </lineage>
</organism>
<comment type="subcellular location">
    <subcellularLocation>
        <location evidence="1">Nucleus</location>
    </subcellularLocation>
</comment>
<dbReference type="SMART" id="SM00355">
    <property type="entry name" value="ZnF_C2H2"/>
    <property type="match status" value="5"/>
</dbReference>
<feature type="domain" description="ZAD" evidence="11">
    <location>
        <begin position="10"/>
        <end position="107"/>
    </location>
</feature>
<keyword evidence="2 8" id="KW-0479">Metal-binding</keyword>
<feature type="binding site" evidence="8">
    <location>
        <position position="12"/>
    </location>
    <ligand>
        <name>Zn(2+)</name>
        <dbReference type="ChEBI" id="CHEBI:29105"/>
    </ligand>
</feature>
<evidence type="ECO:0000256" key="9">
    <source>
        <dbReference type="SAM" id="MobiDB-lite"/>
    </source>
</evidence>
<reference evidence="12" key="1">
    <citation type="journal article" date="2021" name="Mol. Ecol. Resour.">
        <title>Phylogenomic analyses of the genus Drosophila reveals genomic signals of climate adaptation.</title>
        <authorList>
            <person name="Li F."/>
            <person name="Rane R.V."/>
            <person name="Luria V."/>
            <person name="Xiong Z."/>
            <person name="Chen J."/>
            <person name="Li Z."/>
            <person name="Catullo R.A."/>
            <person name="Griffin P.C."/>
            <person name="Schiffer M."/>
            <person name="Pearce S."/>
            <person name="Lee S.F."/>
            <person name="McElroy K."/>
            <person name="Stocker A."/>
            <person name="Shirriffs J."/>
            <person name="Cockerell F."/>
            <person name="Coppin C."/>
            <person name="Sgro C.M."/>
            <person name="Karger A."/>
            <person name="Cain J.W."/>
            <person name="Weber J.A."/>
            <person name="Santpere G."/>
            <person name="Kirschner M.W."/>
            <person name="Hoffmann A.A."/>
            <person name="Oakeshott J.G."/>
            <person name="Zhang G."/>
        </authorList>
    </citation>
    <scope>NUCLEOTIDE SEQUENCE</scope>
    <source>
        <strain evidence="12">BGI-SZ-2011g</strain>
    </source>
</reference>
<evidence type="ECO:0000313" key="13">
    <source>
        <dbReference type="Proteomes" id="UP001200034"/>
    </source>
</evidence>
<keyword evidence="13" id="KW-1185">Reference proteome</keyword>